<dbReference type="EMBL" id="JACTVA010000004">
    <property type="protein sequence ID" value="MBC9205999.1"/>
    <property type="molecule type" value="Genomic_DNA"/>
</dbReference>
<comment type="caution">
    <text evidence="2">The sequence shown here is derived from an EMBL/GenBank/DDBJ whole genome shotgun (WGS) entry which is preliminary data.</text>
</comment>
<proteinExistence type="predicted"/>
<gene>
    <name evidence="2" type="ORF">IBL26_04055</name>
</gene>
<keyword evidence="3" id="KW-1185">Reference proteome</keyword>
<dbReference type="Proteomes" id="UP000626026">
    <property type="component" value="Unassembled WGS sequence"/>
</dbReference>
<feature type="region of interest" description="Disordered" evidence="1">
    <location>
        <begin position="29"/>
        <end position="56"/>
    </location>
</feature>
<name>A0ABR7RHG3_9PROT</name>
<feature type="compositionally biased region" description="Basic and acidic residues" evidence="1">
    <location>
        <begin position="41"/>
        <end position="56"/>
    </location>
</feature>
<protein>
    <submittedName>
        <fullName evidence="2">Uncharacterized protein</fullName>
    </submittedName>
</protein>
<reference evidence="2 3" key="1">
    <citation type="journal article" date="2013" name="Int. J. Syst. Evol. Microbiol.">
        <title>Roseomonas aerophila sp. nov., isolated from air.</title>
        <authorList>
            <person name="Kim S.J."/>
            <person name="Weon H.Y."/>
            <person name="Ahn J.H."/>
            <person name="Hong S.B."/>
            <person name="Seok S.J."/>
            <person name="Whang K.S."/>
            <person name="Kwon S.W."/>
        </authorList>
    </citation>
    <scope>NUCLEOTIDE SEQUENCE [LARGE SCALE GENOMIC DNA]</scope>
    <source>
        <strain evidence="2 3">NBRC 108923</strain>
    </source>
</reference>
<evidence type="ECO:0000313" key="2">
    <source>
        <dbReference type="EMBL" id="MBC9205999.1"/>
    </source>
</evidence>
<sequence>MAKPPDTAPPRTAAEIRAARAEARLAAALRENLRRRKAQTRGREAEQAAKPEPEQA</sequence>
<organism evidence="2 3">
    <name type="scientific">Teichococcus aerophilus</name>
    <dbReference type="NCBI Taxonomy" id="1224513"/>
    <lineage>
        <taxon>Bacteria</taxon>
        <taxon>Pseudomonadati</taxon>
        <taxon>Pseudomonadota</taxon>
        <taxon>Alphaproteobacteria</taxon>
        <taxon>Acetobacterales</taxon>
        <taxon>Roseomonadaceae</taxon>
        <taxon>Roseomonas</taxon>
    </lineage>
</organism>
<evidence type="ECO:0000256" key="1">
    <source>
        <dbReference type="SAM" id="MobiDB-lite"/>
    </source>
</evidence>
<accession>A0ABR7RHG3</accession>
<dbReference type="RefSeq" id="WP_187783169.1">
    <property type="nucleotide sequence ID" value="NZ_JACTVA010000004.1"/>
</dbReference>
<evidence type="ECO:0000313" key="3">
    <source>
        <dbReference type="Proteomes" id="UP000626026"/>
    </source>
</evidence>